<feature type="compositionally biased region" description="Basic and acidic residues" evidence="1">
    <location>
        <begin position="64"/>
        <end position="75"/>
    </location>
</feature>
<feature type="region of interest" description="Disordered" evidence="1">
    <location>
        <begin position="53"/>
        <end position="89"/>
    </location>
</feature>
<evidence type="ECO:0000313" key="3">
    <source>
        <dbReference type="Proteomes" id="UP001201812"/>
    </source>
</evidence>
<dbReference type="AlphaFoldDB" id="A0AAD4QUQ2"/>
<evidence type="ECO:0000256" key="1">
    <source>
        <dbReference type="SAM" id="MobiDB-lite"/>
    </source>
</evidence>
<name>A0AAD4QUQ2_9BILA</name>
<evidence type="ECO:0000313" key="2">
    <source>
        <dbReference type="EMBL" id="KAI1691139.1"/>
    </source>
</evidence>
<comment type="caution">
    <text evidence="2">The sequence shown here is derived from an EMBL/GenBank/DDBJ whole genome shotgun (WGS) entry which is preliminary data.</text>
</comment>
<proteinExistence type="predicted"/>
<gene>
    <name evidence="2" type="ORF">DdX_22083</name>
</gene>
<protein>
    <submittedName>
        <fullName evidence="2">Uncharacterized protein</fullName>
    </submittedName>
</protein>
<accession>A0AAD4QUQ2</accession>
<reference evidence="2" key="1">
    <citation type="submission" date="2022-01" db="EMBL/GenBank/DDBJ databases">
        <title>Genome Sequence Resource for Two Populations of Ditylenchus destructor, the Migratory Endoparasitic Phytonematode.</title>
        <authorList>
            <person name="Zhang H."/>
            <person name="Lin R."/>
            <person name="Xie B."/>
        </authorList>
    </citation>
    <scope>NUCLEOTIDE SEQUENCE</scope>
    <source>
        <strain evidence="2">BazhouSP</strain>
    </source>
</reference>
<organism evidence="2 3">
    <name type="scientific">Ditylenchus destructor</name>
    <dbReference type="NCBI Taxonomy" id="166010"/>
    <lineage>
        <taxon>Eukaryota</taxon>
        <taxon>Metazoa</taxon>
        <taxon>Ecdysozoa</taxon>
        <taxon>Nematoda</taxon>
        <taxon>Chromadorea</taxon>
        <taxon>Rhabditida</taxon>
        <taxon>Tylenchina</taxon>
        <taxon>Tylenchomorpha</taxon>
        <taxon>Sphaerularioidea</taxon>
        <taxon>Anguinidae</taxon>
        <taxon>Anguininae</taxon>
        <taxon>Ditylenchus</taxon>
    </lineage>
</organism>
<dbReference type="EMBL" id="JAKKPZ010000994">
    <property type="protein sequence ID" value="KAI1691139.1"/>
    <property type="molecule type" value="Genomic_DNA"/>
</dbReference>
<keyword evidence="3" id="KW-1185">Reference proteome</keyword>
<sequence length="111" mass="11759">MLDIARHRAPDGDPVARVIVRHRTGSCHAAAVTAPCDSLAKPRAVRRNGNRAVYFSKPQGGGRVLEKRDAEEYPGDRGSPADGNCPDRETAIDSDILELAGGVLGRSAVPC</sequence>
<dbReference type="Proteomes" id="UP001201812">
    <property type="component" value="Unassembled WGS sequence"/>
</dbReference>